<dbReference type="Gene3D" id="1.10.510.10">
    <property type="entry name" value="Transferase(Phosphotransferase) domain 1"/>
    <property type="match status" value="1"/>
</dbReference>
<dbReference type="InterPro" id="IPR000719">
    <property type="entry name" value="Prot_kinase_dom"/>
</dbReference>
<dbReference type="Gene3D" id="3.30.200.20">
    <property type="entry name" value="Phosphorylase Kinase, domain 1"/>
    <property type="match status" value="1"/>
</dbReference>
<dbReference type="Proteomes" id="UP000738349">
    <property type="component" value="Unassembled WGS sequence"/>
</dbReference>
<dbReference type="GO" id="GO:0005737">
    <property type="term" value="C:cytoplasm"/>
    <property type="evidence" value="ECO:0007669"/>
    <property type="project" value="TreeGrafter"/>
</dbReference>
<dbReference type="InterPro" id="IPR000253">
    <property type="entry name" value="FHA_dom"/>
</dbReference>
<evidence type="ECO:0000313" key="6">
    <source>
        <dbReference type="Proteomes" id="UP000738349"/>
    </source>
</evidence>
<dbReference type="EMBL" id="JAGMUV010000049">
    <property type="protein sequence ID" value="KAH7109793.1"/>
    <property type="molecule type" value="Genomic_DNA"/>
</dbReference>
<comment type="caution">
    <text evidence="5">The sequence shown here is derived from an EMBL/GenBank/DDBJ whole genome shotgun (WGS) entry which is preliminary data.</text>
</comment>
<dbReference type="PANTHER" id="PTHR44167:SF24">
    <property type="entry name" value="SERINE_THREONINE-PROTEIN KINASE CHK2"/>
    <property type="match status" value="1"/>
</dbReference>
<dbReference type="SUPFAM" id="SSF56112">
    <property type="entry name" value="Protein kinase-like (PK-like)"/>
    <property type="match status" value="1"/>
</dbReference>
<keyword evidence="5" id="KW-0418">Kinase</keyword>
<comment type="similarity">
    <text evidence="1">Belongs to the protein kinase superfamily. CAMK Ser/Thr protein kinase family. CHEK2 subfamily.</text>
</comment>
<dbReference type="Pfam" id="PF00069">
    <property type="entry name" value="Pkinase"/>
    <property type="match status" value="1"/>
</dbReference>
<dbReference type="PROSITE" id="PS50011">
    <property type="entry name" value="PROTEIN_KINASE_DOM"/>
    <property type="match status" value="1"/>
</dbReference>
<evidence type="ECO:0000259" key="3">
    <source>
        <dbReference type="PROSITE" id="PS50006"/>
    </source>
</evidence>
<evidence type="ECO:0000256" key="2">
    <source>
        <dbReference type="SAM" id="MobiDB-lite"/>
    </source>
</evidence>
<keyword evidence="5" id="KW-0808">Transferase</keyword>
<evidence type="ECO:0000313" key="5">
    <source>
        <dbReference type="EMBL" id="KAH7109793.1"/>
    </source>
</evidence>
<dbReference type="GO" id="GO:0005634">
    <property type="term" value="C:nucleus"/>
    <property type="evidence" value="ECO:0007669"/>
    <property type="project" value="TreeGrafter"/>
</dbReference>
<dbReference type="GO" id="GO:0004674">
    <property type="term" value="F:protein serine/threonine kinase activity"/>
    <property type="evidence" value="ECO:0007669"/>
    <property type="project" value="TreeGrafter"/>
</dbReference>
<dbReference type="OrthoDB" id="5979581at2759"/>
<dbReference type="GO" id="GO:0005524">
    <property type="term" value="F:ATP binding"/>
    <property type="evidence" value="ECO:0007669"/>
    <property type="project" value="InterPro"/>
</dbReference>
<keyword evidence="6" id="KW-1185">Reference proteome</keyword>
<evidence type="ECO:0000259" key="4">
    <source>
        <dbReference type="PROSITE" id="PS50011"/>
    </source>
</evidence>
<proteinExistence type="inferred from homology"/>
<accession>A0A9P9CZE4</accession>
<feature type="domain" description="Protein kinase" evidence="4">
    <location>
        <begin position="271"/>
        <end position="578"/>
    </location>
</feature>
<dbReference type="SMART" id="SM00220">
    <property type="entry name" value="S_TKc"/>
    <property type="match status" value="1"/>
</dbReference>
<dbReference type="PROSITE" id="PS50006">
    <property type="entry name" value="FHA_DOMAIN"/>
    <property type="match status" value="1"/>
</dbReference>
<dbReference type="GO" id="GO:0044773">
    <property type="term" value="P:mitotic DNA damage checkpoint signaling"/>
    <property type="evidence" value="ECO:0007669"/>
    <property type="project" value="TreeGrafter"/>
</dbReference>
<protein>
    <submittedName>
        <fullName evidence="5">Kinase-like domain-containing protein</fullName>
    </submittedName>
</protein>
<organism evidence="5 6">
    <name type="scientific">Dactylonectria macrodidyma</name>
    <dbReference type="NCBI Taxonomy" id="307937"/>
    <lineage>
        <taxon>Eukaryota</taxon>
        <taxon>Fungi</taxon>
        <taxon>Dikarya</taxon>
        <taxon>Ascomycota</taxon>
        <taxon>Pezizomycotina</taxon>
        <taxon>Sordariomycetes</taxon>
        <taxon>Hypocreomycetidae</taxon>
        <taxon>Hypocreales</taxon>
        <taxon>Nectriaceae</taxon>
        <taxon>Dactylonectria</taxon>
    </lineage>
</organism>
<feature type="region of interest" description="Disordered" evidence="2">
    <location>
        <begin position="582"/>
        <end position="608"/>
    </location>
</feature>
<dbReference type="PANTHER" id="PTHR44167">
    <property type="entry name" value="OVARIAN-SPECIFIC SERINE/THREONINE-PROTEIN KINASE LOK-RELATED"/>
    <property type="match status" value="1"/>
</dbReference>
<gene>
    <name evidence="5" type="ORF">EDB81DRAFT_832931</name>
</gene>
<name>A0A9P9CZE4_9HYPO</name>
<feature type="domain" description="FHA" evidence="3">
    <location>
        <begin position="133"/>
        <end position="195"/>
    </location>
</feature>
<dbReference type="AlphaFoldDB" id="A0A9P9CZE4"/>
<reference evidence="5" key="1">
    <citation type="journal article" date="2021" name="Nat. Commun.">
        <title>Genetic determinants of endophytism in the Arabidopsis root mycobiome.</title>
        <authorList>
            <person name="Mesny F."/>
            <person name="Miyauchi S."/>
            <person name="Thiergart T."/>
            <person name="Pickel B."/>
            <person name="Atanasova L."/>
            <person name="Karlsson M."/>
            <person name="Huettel B."/>
            <person name="Barry K.W."/>
            <person name="Haridas S."/>
            <person name="Chen C."/>
            <person name="Bauer D."/>
            <person name="Andreopoulos W."/>
            <person name="Pangilinan J."/>
            <person name="LaButti K."/>
            <person name="Riley R."/>
            <person name="Lipzen A."/>
            <person name="Clum A."/>
            <person name="Drula E."/>
            <person name="Henrissat B."/>
            <person name="Kohler A."/>
            <person name="Grigoriev I.V."/>
            <person name="Martin F.M."/>
            <person name="Hacquard S."/>
        </authorList>
    </citation>
    <scope>NUCLEOTIDE SEQUENCE</scope>
    <source>
        <strain evidence="5">MPI-CAGE-AT-0147</strain>
    </source>
</reference>
<evidence type="ECO:0000256" key="1">
    <source>
        <dbReference type="ARBA" id="ARBA00005575"/>
    </source>
</evidence>
<dbReference type="InterPro" id="IPR011009">
    <property type="entry name" value="Kinase-like_dom_sf"/>
</dbReference>
<sequence>MASPSSLVSDQTSWDPLGPNSPAAEALIILRPDNPAAKLAFSAVVDFLREQHEGNDEDGFAKIQAHYSRFIWYSNDQVTDDAVTRLVQSASRHAGSSSPSSSSNSNLASPELIWTGFYFLDPSITPLIPSLGWSLGRMSSKNPTFGQPTVDFLLTVNKRSLIARRHARISFSNETRLARLTLDFGKSMAVNTHKLTGNGSSAACQLSENAIHIEDLQYVLEYAPQSYRTEGRDALNKYLKTIHGVDQPTPAALLATPTPTVHSQTLGKYTFTGAGLVGSGSLGRVRPATCPAEDRLVAIKTIEVQKGHTQLVRTKIDKIGSLSRLLVLEKQLNILRMIDSVYIQGTKVDEFHVVLEPYVETTLTNLPRNTHYTKYEVILRDCLRGLCFLHSENIVHTDIKPPNIGLMNLNLDQVQEEASHKHPLPVRPLRAIILDIDSMEEIPRGQNVIMAKPGTNGTLGFHSPEHEQTGYDGRTDVWSLGVSFFRVIFGRLPWSLGPQGNPWRYNVRNKEQLQALFHAKYKEVLDRIERSHSILGGSLPTFLLQSFRFRQSDIRSQREPRPSSVESLDLLMRSSDFLAISENDKQQRSTALTAGSAKRPAPDSSPVS</sequence>